<evidence type="ECO:0000256" key="3">
    <source>
        <dbReference type="SAM" id="MobiDB-lite"/>
    </source>
</evidence>
<feature type="compositionally biased region" description="Gly residues" evidence="3">
    <location>
        <begin position="138"/>
        <end position="160"/>
    </location>
</feature>
<comment type="caution">
    <text evidence="4">The sequence shown here is derived from an EMBL/GenBank/DDBJ whole genome shotgun (WGS) entry which is preliminary data.</text>
</comment>
<proteinExistence type="predicted"/>
<dbReference type="InterPro" id="IPR012340">
    <property type="entry name" value="NA-bd_OB-fold"/>
</dbReference>
<dbReference type="GO" id="GO:0009295">
    <property type="term" value="C:nucleoid"/>
    <property type="evidence" value="ECO:0007669"/>
    <property type="project" value="TreeGrafter"/>
</dbReference>
<dbReference type="Pfam" id="PF00436">
    <property type="entry name" value="SSB"/>
    <property type="match status" value="1"/>
</dbReference>
<dbReference type="RefSeq" id="WP_193720673.1">
    <property type="nucleotide sequence ID" value="NZ_JACSPN010000019.1"/>
</dbReference>
<name>A0A9D5YZQ2_9CELL</name>
<dbReference type="EMBL" id="JACSPN010000019">
    <property type="protein sequence ID" value="MBE7701425.1"/>
    <property type="molecule type" value="Genomic_DNA"/>
</dbReference>
<gene>
    <name evidence="4" type="ORF">H9623_14110</name>
</gene>
<organism evidence="4 5">
    <name type="scientific">Oerskovia douganii</name>
    <dbReference type="NCBI Taxonomy" id="2762210"/>
    <lineage>
        <taxon>Bacteria</taxon>
        <taxon>Bacillati</taxon>
        <taxon>Actinomycetota</taxon>
        <taxon>Actinomycetes</taxon>
        <taxon>Micrococcales</taxon>
        <taxon>Cellulomonadaceae</taxon>
        <taxon>Oerskovia</taxon>
    </lineage>
</organism>
<evidence type="ECO:0000313" key="4">
    <source>
        <dbReference type="EMBL" id="MBE7701425.1"/>
    </source>
</evidence>
<dbReference type="GO" id="GO:0006260">
    <property type="term" value="P:DNA replication"/>
    <property type="evidence" value="ECO:0007669"/>
    <property type="project" value="InterPro"/>
</dbReference>
<evidence type="ECO:0000313" key="5">
    <source>
        <dbReference type="Proteomes" id="UP000822993"/>
    </source>
</evidence>
<reference evidence="4 5" key="1">
    <citation type="submission" date="2020-08" db="EMBL/GenBank/DDBJ databases">
        <title>A Genomic Blueprint of the Chicken Gut Microbiome.</title>
        <authorList>
            <person name="Gilroy R."/>
            <person name="Ravi A."/>
            <person name="Getino M."/>
            <person name="Pursley I."/>
            <person name="Horton D.L."/>
            <person name="Alikhan N.-F."/>
            <person name="Baker D."/>
            <person name="Gharbi K."/>
            <person name="Hall N."/>
            <person name="Watson M."/>
            <person name="Adriaenssens E.M."/>
            <person name="Foster-Nyarko E."/>
            <person name="Jarju S."/>
            <person name="Secka A."/>
            <person name="Antonio M."/>
            <person name="Oren A."/>
            <person name="Chaudhuri R."/>
            <person name="La Ragione R.M."/>
            <person name="Hildebrand F."/>
            <person name="Pallen M.J."/>
        </authorList>
    </citation>
    <scope>NUCLEOTIDE SEQUENCE [LARGE SCALE GENOMIC DNA]</scope>
    <source>
        <strain evidence="4 5">Sa1BUA8</strain>
    </source>
</reference>
<dbReference type="Gene3D" id="2.40.50.140">
    <property type="entry name" value="Nucleic acid-binding proteins"/>
    <property type="match status" value="1"/>
</dbReference>
<dbReference type="PANTHER" id="PTHR10302:SF0">
    <property type="entry name" value="SINGLE-STRANDED DNA-BINDING PROTEIN, MITOCHONDRIAL"/>
    <property type="match status" value="1"/>
</dbReference>
<feature type="region of interest" description="Disordered" evidence="3">
    <location>
        <begin position="121"/>
        <end position="241"/>
    </location>
</feature>
<keyword evidence="5" id="KW-1185">Reference proteome</keyword>
<sequence length="241" mass="24779">MGNDVTVTLAGFMGTTPKLFTSPTGNDFTSFRIASTTRYLDRSRGEWVDGRTIWFTVKAWRAMAQNVAASLRKGDAVVVTGRLAVDEWTSPEGPRTNLVIEASALGPDLTRGRAQFSHTVHRAGTPDAGTSAPTSGAPGQGAGEAGAGAQAGGLAAGPGDGSVWDLGRLGEPFPEDDDAEHGLVDDSLANRVPGTGAGSRPGEEDEGDRETGAEGPVDEGLTDGTDADRDDVLTGGLLATR</sequence>
<dbReference type="Proteomes" id="UP000822993">
    <property type="component" value="Unassembled WGS sequence"/>
</dbReference>
<keyword evidence="1 2" id="KW-0238">DNA-binding</keyword>
<protein>
    <submittedName>
        <fullName evidence="4">Single-stranded DNA-binding protein</fullName>
    </submittedName>
</protein>
<dbReference type="PANTHER" id="PTHR10302">
    <property type="entry name" value="SINGLE-STRANDED DNA-BINDING PROTEIN"/>
    <property type="match status" value="1"/>
</dbReference>
<dbReference type="InterPro" id="IPR011344">
    <property type="entry name" value="ssDNA-bd"/>
</dbReference>
<accession>A0A9D5YZQ2</accession>
<dbReference type="InterPro" id="IPR000424">
    <property type="entry name" value="Primosome_PriB/ssb"/>
</dbReference>
<evidence type="ECO:0000256" key="2">
    <source>
        <dbReference type="PROSITE-ProRule" id="PRU00252"/>
    </source>
</evidence>
<dbReference type="CDD" id="cd04496">
    <property type="entry name" value="SSB_OBF"/>
    <property type="match status" value="1"/>
</dbReference>
<dbReference type="AlphaFoldDB" id="A0A9D5YZQ2"/>
<evidence type="ECO:0000256" key="1">
    <source>
        <dbReference type="ARBA" id="ARBA00023125"/>
    </source>
</evidence>
<dbReference type="GO" id="GO:0003697">
    <property type="term" value="F:single-stranded DNA binding"/>
    <property type="evidence" value="ECO:0007669"/>
    <property type="project" value="InterPro"/>
</dbReference>
<dbReference type="PROSITE" id="PS50935">
    <property type="entry name" value="SSB"/>
    <property type="match status" value="1"/>
</dbReference>
<dbReference type="SUPFAM" id="SSF50249">
    <property type="entry name" value="Nucleic acid-binding proteins"/>
    <property type="match status" value="1"/>
</dbReference>